<protein>
    <submittedName>
        <fullName evidence="1">Tetratricopeptide repeat protein</fullName>
    </submittedName>
</protein>
<evidence type="ECO:0000313" key="1">
    <source>
        <dbReference type="EMBL" id="CAJ1496526.1"/>
    </source>
</evidence>
<dbReference type="InterPro" id="IPR011990">
    <property type="entry name" value="TPR-like_helical_dom_sf"/>
</dbReference>
<dbReference type="InterPro" id="IPR053137">
    <property type="entry name" value="NLR-like"/>
</dbReference>
<organism evidence="1 2">
    <name type="scientific">[Mycobacterium] burgundiense</name>
    <dbReference type="NCBI Taxonomy" id="3064286"/>
    <lineage>
        <taxon>Bacteria</taxon>
        <taxon>Bacillati</taxon>
        <taxon>Actinomycetota</taxon>
        <taxon>Actinomycetes</taxon>
        <taxon>Mycobacteriales</taxon>
        <taxon>Mycobacteriaceae</taxon>
        <taxon>Mycolicibacterium</taxon>
    </lineage>
</organism>
<gene>
    <name evidence="1" type="ORF">MU0053_000675</name>
</gene>
<dbReference type="PANTHER" id="PTHR46082:SF6">
    <property type="entry name" value="AAA+ ATPASE DOMAIN-CONTAINING PROTEIN-RELATED"/>
    <property type="match status" value="1"/>
</dbReference>
<dbReference type="RefSeq" id="WP_308481003.1">
    <property type="nucleotide sequence ID" value="NZ_OY726397.1"/>
</dbReference>
<dbReference type="Gene3D" id="1.25.40.10">
    <property type="entry name" value="Tetratricopeptide repeat domain"/>
    <property type="match status" value="1"/>
</dbReference>
<keyword evidence="2" id="KW-1185">Reference proteome</keyword>
<name>A0ABM9LC20_9MYCO</name>
<dbReference type="SUPFAM" id="SSF48452">
    <property type="entry name" value="TPR-like"/>
    <property type="match status" value="1"/>
</dbReference>
<dbReference type="PANTHER" id="PTHR46082">
    <property type="entry name" value="ATP/GTP-BINDING PROTEIN-RELATED"/>
    <property type="match status" value="1"/>
</dbReference>
<dbReference type="EMBL" id="OY726397">
    <property type="protein sequence ID" value="CAJ1496526.1"/>
    <property type="molecule type" value="Genomic_DNA"/>
</dbReference>
<evidence type="ECO:0000313" key="2">
    <source>
        <dbReference type="Proteomes" id="UP001190465"/>
    </source>
</evidence>
<dbReference type="Proteomes" id="UP001190465">
    <property type="component" value="Chromosome"/>
</dbReference>
<accession>A0ABM9LC20</accession>
<sequence>MADHAQASIEELEARYLAARDPGEAVQAAEVLRAARSSALGAQHPDTVMTALAAATWRFHAGDVAGAVPELRRLIPLAIEVLGEDDLGTLAARHIVASYPDGTAQSSAQRLVGWLELYAAEQRVLGPDHPTTLAARNQVAVLRRELGDRIGARDESAAVVEAQRRVLGDTHPDTLTGRFTAAMCLGEASDGATALAEVEALIPLLGAAFGYDHQNTLAARQTSALWTLESAGDPLDRVSDWEVLVEDLTRALGDQHPLTVAATQTRAEQRSLWQQQEPEEGAGLLAAVVEAKRVVGRALRDDGPESGTYLRCRFDLAQRFLRGQDLDAARRHAESLVADSSAILGDDHELTLAARRLLADIAAWPR</sequence>
<dbReference type="Pfam" id="PF13374">
    <property type="entry name" value="TPR_10"/>
    <property type="match status" value="1"/>
</dbReference>
<reference evidence="1 2" key="1">
    <citation type="submission" date="2023-08" db="EMBL/GenBank/DDBJ databases">
        <authorList>
            <person name="Folkvardsen B D."/>
            <person name="Norman A."/>
        </authorList>
    </citation>
    <scope>NUCLEOTIDE SEQUENCE [LARGE SCALE GENOMIC DNA]</scope>
    <source>
        <strain evidence="1 2">Mu0053</strain>
    </source>
</reference>
<proteinExistence type="predicted"/>